<organism evidence="2 3">
    <name type="scientific">Virgibacillus chiguensis</name>
    <dbReference type="NCBI Taxonomy" id="411959"/>
    <lineage>
        <taxon>Bacteria</taxon>
        <taxon>Bacillati</taxon>
        <taxon>Bacillota</taxon>
        <taxon>Bacilli</taxon>
        <taxon>Bacillales</taxon>
        <taxon>Bacillaceae</taxon>
        <taxon>Virgibacillus</taxon>
    </lineage>
</organism>
<gene>
    <name evidence="2" type="ORF">SAMN05421807_11668</name>
</gene>
<feature type="region of interest" description="Disordered" evidence="1">
    <location>
        <begin position="70"/>
        <end position="97"/>
    </location>
</feature>
<keyword evidence="3" id="KW-1185">Reference proteome</keyword>
<accession>A0A1M5WHZ9</accession>
<evidence type="ECO:0000313" key="2">
    <source>
        <dbReference type="EMBL" id="SHH87018.1"/>
    </source>
</evidence>
<protein>
    <submittedName>
        <fullName evidence="2">Uncharacterized protein</fullName>
    </submittedName>
</protein>
<dbReference type="EMBL" id="FQXD01000016">
    <property type="protein sequence ID" value="SHH87018.1"/>
    <property type="molecule type" value="Genomic_DNA"/>
</dbReference>
<evidence type="ECO:0000313" key="3">
    <source>
        <dbReference type="Proteomes" id="UP000184079"/>
    </source>
</evidence>
<proteinExistence type="predicted"/>
<sequence length="97" mass="10562">MNGSEFGASTSDLARNGSEFGASTSDLRGTRASSGRARAIFRGTGANLGRAGAIWRGTRASPDEHERIYEERERVRTSTSDFPRNGSEYGRARAHLR</sequence>
<reference evidence="3" key="1">
    <citation type="submission" date="2016-11" db="EMBL/GenBank/DDBJ databases">
        <authorList>
            <person name="Varghese N."/>
            <person name="Submissions S."/>
        </authorList>
    </citation>
    <scope>NUCLEOTIDE SEQUENCE [LARGE SCALE GENOMIC DNA]</scope>
    <source>
        <strain evidence="3">CGMCC 1.6496</strain>
    </source>
</reference>
<dbReference type="Proteomes" id="UP000184079">
    <property type="component" value="Unassembled WGS sequence"/>
</dbReference>
<feature type="region of interest" description="Disordered" evidence="1">
    <location>
        <begin position="1"/>
        <end position="38"/>
    </location>
</feature>
<feature type="compositionally biased region" description="Polar residues" evidence="1">
    <location>
        <begin position="1"/>
        <end position="13"/>
    </location>
</feature>
<evidence type="ECO:0000256" key="1">
    <source>
        <dbReference type="SAM" id="MobiDB-lite"/>
    </source>
</evidence>
<name>A0A1M5WHZ9_9BACI</name>
<dbReference type="AlphaFoldDB" id="A0A1M5WHZ9"/>